<dbReference type="InterPro" id="IPR015760">
    <property type="entry name" value="TIF_IF2"/>
</dbReference>
<dbReference type="Gene3D" id="3.30.2320.30">
    <property type="entry name" value="ATP synthase, E subunit, C-terminal"/>
    <property type="match status" value="1"/>
</dbReference>
<dbReference type="FunFam" id="3.40.50.10050:FF:000001">
    <property type="entry name" value="Translation initiation factor IF-2"/>
    <property type="match status" value="1"/>
</dbReference>
<dbReference type="InterPro" id="IPR009000">
    <property type="entry name" value="Transl_B-barrel_sf"/>
</dbReference>
<keyword evidence="14" id="KW-1133">Transmembrane helix</keyword>
<evidence type="ECO:0000256" key="12">
    <source>
        <dbReference type="ARBA" id="ARBA00025162"/>
    </source>
</evidence>
<evidence type="ECO:0000313" key="16">
    <source>
        <dbReference type="EMBL" id="KAK6783397.1"/>
    </source>
</evidence>
<evidence type="ECO:0000256" key="3">
    <source>
        <dbReference type="ARBA" id="ARBA00007733"/>
    </source>
</evidence>
<evidence type="ECO:0000256" key="9">
    <source>
        <dbReference type="ARBA" id="ARBA00023065"/>
    </source>
</evidence>
<feature type="domain" description="Tr-type G" evidence="15">
    <location>
        <begin position="486"/>
        <end position="656"/>
    </location>
</feature>
<name>A0AAN8TEB4_SOLBU</name>
<dbReference type="Gene3D" id="2.40.30.10">
    <property type="entry name" value="Translation factors"/>
    <property type="match status" value="2"/>
</dbReference>
<dbReference type="CDD" id="cd01887">
    <property type="entry name" value="IF2_eIF5B"/>
    <property type="match status" value="1"/>
</dbReference>
<keyword evidence="11" id="KW-0342">GTP-binding</keyword>
<evidence type="ECO:0000256" key="4">
    <source>
        <dbReference type="ARBA" id="ARBA00022448"/>
    </source>
</evidence>
<sequence length="1263" mass="139322">MDVCCWHIAAYKNRRRDSCESHQRTNKTTTTPQILSYWFLISLISESTFLLRSKFAKMNDADVSKQIQQMVRFIRQEAEEKANEISVSAEEEFNIEKLQLVEAEKKKIRQEYERKEKQVDVRKKIEYSMQLNASRIKVLQAQDDLVCSMKEAASKELLNVSHHHNHHIYKKLLQALIVQSLLRLKEPSVLLRCREDDVSLVEDVLDAAKEEYAEKSQVHAPEVIVDQIYLPPAPSHHNAHGPSCSGGVVLASRDGKIVCENTLDARLEVVFRKKLPEIRRCLFVFITTSVSRLFIRSIIRSGGCNTYEWRGGRQGKRVPSLRTIPVLVGQIQGCFLNAAQWKSNCTNLLTYRTLIRCFHASPETLAWKKEPEALGLKIQKKGKFKKRTKDSSPPVEAPYVPPKLKRAASSSLSDRTVEIFEGMTIVELAKRCGVSIPVVQDILKNVGEKVDSEYDPLSIDISELVAMEIGVNVRRLHSNEGAEVLPRPPVVTVMGHVDHGKTSLLDALRLTSVAAKEAGGITQHLGAFVVGMSSGASITFLDTPGHAAFSAMRQRGAAVTDIVVLVVAADDGVMPQTLEAMSHAKAADVPIVVAVNKCDKPAANPEKVKIQLATEGLALEEMGGDIQVVEVSAVTKTGLDKLEEALLLQAEMMDLKSRVDGPAQAYVVEARVDRGRGPLATAIVKAGTLVCGQHVVVGAEWGKIRAIRDMLGKSTDRARPAMPVEIEGLKGLPMAGDDIIVVHSEERARMLSAGRKKKFEKDRLGRKMESEKLGAVVSESNLEDEEGEVEEKPKRVEMTIIVKADVQGTVQAVTDALKSLDSPQVFVNIVHGGVGPISESDVDLAQACGAFIVGFSIPTPPGSINQAANKAGIQIKIHRVIYHLLEDIGNSIVEKAPGTFETKVSGEAQILSIFELKGRSKAKGDDVKIAGCRVIDGRLIRSSTMRLLRSGEVVFEGSCASLKREKQDVEAVGKGNECGLVIQNWDDFKTRKGHIIMDLWLVFCGKYECSQKAGESCSSTFLDPFSCTSHILVIFANILLLMILVFLFSTMFSSRKSVSSSEFQGNSILSSCSYIFNGSLALAYLSFGTWKVLQEVIADQTVLPLLQWLVPLSQGLTWLLLSLLSIYKKQYTSSPGKLCIFFACLLAAFLFISSIWQVIVENVVYTKSVLDMLPLLGVILMTVSASKGQRQLSTCEPLLREEANNARGKVESHENTTPFAKAGIFSRMSFCWLNDLLNKGKEKTLNDEDIPELRPEDQAGMLY</sequence>
<dbReference type="EMBL" id="JBANQN010000008">
    <property type="protein sequence ID" value="KAK6783397.1"/>
    <property type="molecule type" value="Genomic_DNA"/>
</dbReference>
<dbReference type="InterPro" id="IPR000795">
    <property type="entry name" value="T_Tr_GTP-bd_dom"/>
</dbReference>
<comment type="similarity">
    <text evidence="3">Belongs to the TRAFAC class translation factor GTPase superfamily. Classic translation factor GTPase family. IF-2 subfamily.</text>
</comment>
<dbReference type="HAMAP" id="MF_00100_B">
    <property type="entry name" value="IF_2_B"/>
    <property type="match status" value="1"/>
</dbReference>
<keyword evidence="14" id="KW-0812">Transmembrane</keyword>
<feature type="transmembrane region" description="Helical" evidence="14">
    <location>
        <begin position="1031"/>
        <end position="1053"/>
    </location>
</feature>
<dbReference type="Pfam" id="PF01991">
    <property type="entry name" value="vATP-synt_E"/>
    <property type="match status" value="1"/>
</dbReference>
<dbReference type="InterPro" id="IPR056228">
    <property type="entry name" value="ABCC10-like_N"/>
</dbReference>
<dbReference type="CDD" id="cd03702">
    <property type="entry name" value="IF2_mtIF2_II"/>
    <property type="match status" value="1"/>
</dbReference>
<comment type="function">
    <text evidence="12">One of the essential components for the initiation of protein synthesis. Protects formylmethionyl-tRNA from spontaneous hydrolysis and promotes its binding to the 30S ribosomal subunits. Also involved in the hydrolysis of GTP during the formation of the 70S ribosomal complex.</text>
</comment>
<comment type="caution">
    <text evidence="16">The sequence shown here is derived from an EMBL/GenBank/DDBJ whole genome shotgun (WGS) entry which is preliminary data.</text>
</comment>
<dbReference type="InterPro" id="IPR027417">
    <property type="entry name" value="P-loop_NTPase"/>
</dbReference>
<gene>
    <name evidence="16" type="ORF">RDI58_021194</name>
</gene>
<feature type="transmembrane region" description="Helical" evidence="14">
    <location>
        <begin position="1138"/>
        <end position="1159"/>
    </location>
</feature>
<dbReference type="AlphaFoldDB" id="A0AAN8TEB4"/>
<dbReference type="InterPro" id="IPR005225">
    <property type="entry name" value="Small_GTP-bd"/>
</dbReference>
<dbReference type="SUPFAM" id="SSF52156">
    <property type="entry name" value="Initiation factor IF2/eIF5b, domain 3"/>
    <property type="match status" value="1"/>
</dbReference>
<dbReference type="GO" id="GO:0003924">
    <property type="term" value="F:GTPase activity"/>
    <property type="evidence" value="ECO:0007669"/>
    <property type="project" value="InterPro"/>
</dbReference>
<evidence type="ECO:0000256" key="13">
    <source>
        <dbReference type="ARBA" id="ARBA00044200"/>
    </source>
</evidence>
<keyword evidence="9" id="KW-0406">Ion transport</keyword>
<feature type="transmembrane region" description="Helical" evidence="14">
    <location>
        <begin position="1105"/>
        <end position="1126"/>
    </location>
</feature>
<dbReference type="Gene3D" id="3.40.50.300">
    <property type="entry name" value="P-loop containing nucleotide triphosphate hydrolases"/>
    <property type="match status" value="1"/>
</dbReference>
<accession>A0AAN8TEB4</accession>
<protein>
    <recommendedName>
        <fullName evidence="13">Translation initiation factor IF-2, mitochondrial</fullName>
    </recommendedName>
</protein>
<dbReference type="SUPFAM" id="SSF50447">
    <property type="entry name" value="Translation proteins"/>
    <property type="match status" value="2"/>
</dbReference>
<evidence type="ECO:0000256" key="1">
    <source>
        <dbReference type="ARBA" id="ARBA00004173"/>
    </source>
</evidence>
<dbReference type="InterPro" id="IPR002842">
    <property type="entry name" value="ATPase_V1_Esu"/>
</dbReference>
<dbReference type="SUPFAM" id="SSF160527">
    <property type="entry name" value="V-type ATPase subunit E-like"/>
    <property type="match status" value="1"/>
</dbReference>
<evidence type="ECO:0000256" key="14">
    <source>
        <dbReference type="SAM" id="Phobius"/>
    </source>
</evidence>
<keyword evidence="17" id="KW-1185">Reference proteome</keyword>
<keyword evidence="5" id="KW-0396">Initiation factor</keyword>
<dbReference type="CDD" id="cd03692">
    <property type="entry name" value="mtIF2_IVc"/>
    <property type="match status" value="1"/>
</dbReference>
<dbReference type="Gene3D" id="6.10.250.1620">
    <property type="match status" value="1"/>
</dbReference>
<evidence type="ECO:0000256" key="6">
    <source>
        <dbReference type="ARBA" id="ARBA00022741"/>
    </source>
</evidence>
<keyword evidence="10" id="KW-0496">Mitochondrion</keyword>
<dbReference type="NCBIfam" id="TIGR00231">
    <property type="entry name" value="small_GTP"/>
    <property type="match status" value="1"/>
</dbReference>
<dbReference type="Pfam" id="PF24358">
    <property type="entry name" value="ABCC10_N"/>
    <property type="match status" value="1"/>
</dbReference>
<comment type="similarity">
    <text evidence="2">Belongs to the V-ATPase E subunit family.</text>
</comment>
<dbReference type="GO" id="GO:0033178">
    <property type="term" value="C:proton-transporting two-sector ATPase complex, catalytic domain"/>
    <property type="evidence" value="ECO:0007669"/>
    <property type="project" value="InterPro"/>
</dbReference>
<evidence type="ECO:0000313" key="17">
    <source>
        <dbReference type="Proteomes" id="UP001371456"/>
    </source>
</evidence>
<keyword evidence="4" id="KW-0813">Transport</keyword>
<dbReference type="Gene3D" id="3.40.50.10050">
    <property type="entry name" value="Translation initiation factor IF- 2, domain 3"/>
    <property type="match status" value="1"/>
</dbReference>
<dbReference type="Proteomes" id="UP001371456">
    <property type="component" value="Unassembled WGS sequence"/>
</dbReference>
<dbReference type="SUPFAM" id="SSF52540">
    <property type="entry name" value="P-loop containing nucleoside triphosphate hydrolases"/>
    <property type="match status" value="1"/>
</dbReference>
<dbReference type="FunFam" id="2.40.30.10:FF:000008">
    <property type="entry name" value="Translation initiation factor IF-2"/>
    <property type="match status" value="1"/>
</dbReference>
<dbReference type="GO" id="GO:0046961">
    <property type="term" value="F:proton-transporting ATPase activity, rotational mechanism"/>
    <property type="evidence" value="ECO:0007669"/>
    <property type="project" value="InterPro"/>
</dbReference>
<dbReference type="InterPro" id="IPR044145">
    <property type="entry name" value="IF2_II"/>
</dbReference>
<dbReference type="FunFam" id="3.40.50.300:FF:000019">
    <property type="entry name" value="Translation initiation factor IF-2"/>
    <property type="match status" value="1"/>
</dbReference>
<dbReference type="GO" id="GO:0005739">
    <property type="term" value="C:mitochondrion"/>
    <property type="evidence" value="ECO:0007669"/>
    <property type="project" value="UniProtKB-SubCell"/>
</dbReference>
<evidence type="ECO:0000256" key="8">
    <source>
        <dbReference type="ARBA" id="ARBA00022946"/>
    </source>
</evidence>
<dbReference type="InterPro" id="IPR038495">
    <property type="entry name" value="ATPase_E_C"/>
</dbReference>
<dbReference type="Pfam" id="PF22042">
    <property type="entry name" value="EF-G_D2"/>
    <property type="match status" value="1"/>
</dbReference>
<dbReference type="InterPro" id="IPR036925">
    <property type="entry name" value="TIF_IF2_dom3_sf"/>
</dbReference>
<evidence type="ECO:0000256" key="5">
    <source>
        <dbReference type="ARBA" id="ARBA00022540"/>
    </source>
</evidence>
<dbReference type="InterPro" id="IPR000178">
    <property type="entry name" value="TF_IF2_bacterial-like"/>
</dbReference>
<reference evidence="16 17" key="1">
    <citation type="submission" date="2024-02" db="EMBL/GenBank/DDBJ databases">
        <title>de novo genome assembly of Solanum bulbocastanum strain 11H21.</title>
        <authorList>
            <person name="Hosaka A.J."/>
        </authorList>
    </citation>
    <scope>NUCLEOTIDE SEQUENCE [LARGE SCALE GENOMIC DNA]</scope>
    <source>
        <tissue evidence="16">Young leaves</tissue>
    </source>
</reference>
<keyword evidence="14" id="KW-0472">Membrane</keyword>
<keyword evidence="7" id="KW-0648">Protein biosynthesis</keyword>
<dbReference type="PANTHER" id="PTHR43381:SF20">
    <property type="entry name" value="TRANSLATION INITIATION FACTOR IF-2, MITOCHONDRIAL"/>
    <property type="match status" value="1"/>
</dbReference>
<keyword evidence="8" id="KW-0809">Transit peptide</keyword>
<evidence type="ECO:0000259" key="15">
    <source>
        <dbReference type="PROSITE" id="PS51722"/>
    </source>
</evidence>
<keyword evidence="6" id="KW-0547">Nucleotide-binding</keyword>
<evidence type="ECO:0000256" key="10">
    <source>
        <dbReference type="ARBA" id="ARBA00023128"/>
    </source>
</evidence>
<comment type="subcellular location">
    <subcellularLocation>
        <location evidence="1">Mitochondrion</location>
    </subcellularLocation>
</comment>
<dbReference type="NCBIfam" id="TIGR00487">
    <property type="entry name" value="IF-2"/>
    <property type="match status" value="1"/>
</dbReference>
<organism evidence="16 17">
    <name type="scientific">Solanum bulbocastanum</name>
    <name type="common">Wild potato</name>
    <dbReference type="NCBI Taxonomy" id="147425"/>
    <lineage>
        <taxon>Eukaryota</taxon>
        <taxon>Viridiplantae</taxon>
        <taxon>Streptophyta</taxon>
        <taxon>Embryophyta</taxon>
        <taxon>Tracheophyta</taxon>
        <taxon>Spermatophyta</taxon>
        <taxon>Magnoliopsida</taxon>
        <taxon>eudicotyledons</taxon>
        <taxon>Gunneridae</taxon>
        <taxon>Pentapetalae</taxon>
        <taxon>asterids</taxon>
        <taxon>lamiids</taxon>
        <taxon>Solanales</taxon>
        <taxon>Solanaceae</taxon>
        <taxon>Solanoideae</taxon>
        <taxon>Solaneae</taxon>
        <taxon>Solanum</taxon>
    </lineage>
</organism>
<dbReference type="InterPro" id="IPR023115">
    <property type="entry name" value="TIF_IF2_dom3"/>
</dbReference>
<dbReference type="HAMAP" id="MF_00311">
    <property type="entry name" value="ATP_synth_E_arch"/>
    <property type="match status" value="1"/>
</dbReference>
<dbReference type="PROSITE" id="PS51722">
    <property type="entry name" value="G_TR_2"/>
    <property type="match status" value="1"/>
</dbReference>
<dbReference type="GO" id="GO:0003743">
    <property type="term" value="F:translation initiation factor activity"/>
    <property type="evidence" value="ECO:0007669"/>
    <property type="project" value="UniProtKB-KW"/>
</dbReference>
<dbReference type="Pfam" id="PF00009">
    <property type="entry name" value="GTP_EFTU"/>
    <property type="match status" value="1"/>
</dbReference>
<dbReference type="GO" id="GO:0005525">
    <property type="term" value="F:GTP binding"/>
    <property type="evidence" value="ECO:0007669"/>
    <property type="project" value="UniProtKB-KW"/>
</dbReference>
<dbReference type="Pfam" id="PF11987">
    <property type="entry name" value="IF-2"/>
    <property type="match status" value="1"/>
</dbReference>
<dbReference type="PANTHER" id="PTHR43381">
    <property type="entry name" value="TRANSLATION INITIATION FACTOR IF-2-RELATED"/>
    <property type="match status" value="1"/>
</dbReference>
<proteinExistence type="inferred from homology"/>
<dbReference type="InterPro" id="IPR053905">
    <property type="entry name" value="EF-G-like_DII"/>
</dbReference>
<evidence type="ECO:0000256" key="7">
    <source>
        <dbReference type="ARBA" id="ARBA00022917"/>
    </source>
</evidence>
<feature type="transmembrane region" description="Helical" evidence="14">
    <location>
        <begin position="1074"/>
        <end position="1093"/>
    </location>
</feature>
<evidence type="ECO:0000256" key="11">
    <source>
        <dbReference type="ARBA" id="ARBA00023134"/>
    </source>
</evidence>
<evidence type="ECO:0000256" key="2">
    <source>
        <dbReference type="ARBA" id="ARBA00005901"/>
    </source>
</evidence>